<evidence type="ECO:0000313" key="10">
    <source>
        <dbReference type="EMBL" id="QPH38632.1"/>
    </source>
</evidence>
<keyword evidence="11" id="KW-1185">Reference proteome</keyword>
<keyword evidence="4" id="KW-0547">Nucleotide-binding</keyword>
<keyword evidence="2" id="KW-1003">Cell membrane</keyword>
<feature type="domain" description="Pycsar effector protein" evidence="9">
    <location>
        <begin position="9"/>
        <end position="180"/>
    </location>
</feature>
<keyword evidence="7 8" id="KW-0472">Membrane</keyword>
<dbReference type="KEGG" id="pex:IZT61_16335"/>
<dbReference type="InterPro" id="IPR043760">
    <property type="entry name" value="PycTM_dom"/>
</dbReference>
<dbReference type="AlphaFoldDB" id="A0A7U3Q6G1"/>
<organism evidence="10 11">
    <name type="scientific">Pedobacter endophyticus</name>
    <dbReference type="NCBI Taxonomy" id="2789740"/>
    <lineage>
        <taxon>Bacteria</taxon>
        <taxon>Pseudomonadati</taxon>
        <taxon>Bacteroidota</taxon>
        <taxon>Sphingobacteriia</taxon>
        <taxon>Sphingobacteriales</taxon>
        <taxon>Sphingobacteriaceae</taxon>
        <taxon>Pedobacter</taxon>
    </lineage>
</organism>
<keyword evidence="5 8" id="KW-1133">Transmembrane helix</keyword>
<feature type="transmembrane region" description="Helical" evidence="8">
    <location>
        <begin position="160"/>
        <end position="182"/>
    </location>
</feature>
<evidence type="ECO:0000256" key="4">
    <source>
        <dbReference type="ARBA" id="ARBA00022741"/>
    </source>
</evidence>
<dbReference type="Proteomes" id="UP000594759">
    <property type="component" value="Chromosome"/>
</dbReference>
<dbReference type="Pfam" id="PF18967">
    <property type="entry name" value="PycTM"/>
    <property type="match status" value="1"/>
</dbReference>
<evidence type="ECO:0000259" key="9">
    <source>
        <dbReference type="Pfam" id="PF18967"/>
    </source>
</evidence>
<name>A0A7U3Q6G1_9SPHI</name>
<dbReference type="EMBL" id="CP064939">
    <property type="protein sequence ID" value="QPH38632.1"/>
    <property type="molecule type" value="Genomic_DNA"/>
</dbReference>
<evidence type="ECO:0000256" key="6">
    <source>
        <dbReference type="ARBA" id="ARBA00023118"/>
    </source>
</evidence>
<evidence type="ECO:0000256" key="3">
    <source>
        <dbReference type="ARBA" id="ARBA00022692"/>
    </source>
</evidence>
<gene>
    <name evidence="10" type="ORF">IZT61_16335</name>
</gene>
<dbReference type="RefSeq" id="WP_196098109.1">
    <property type="nucleotide sequence ID" value="NZ_CP064939.1"/>
</dbReference>
<keyword evidence="3 8" id="KW-0812">Transmembrane</keyword>
<comment type="subcellular location">
    <subcellularLocation>
        <location evidence="1">Cell membrane</location>
    </subcellularLocation>
</comment>
<evidence type="ECO:0000256" key="2">
    <source>
        <dbReference type="ARBA" id="ARBA00022475"/>
    </source>
</evidence>
<feature type="transmembrane region" description="Helical" evidence="8">
    <location>
        <begin position="58"/>
        <end position="80"/>
    </location>
</feature>
<protein>
    <recommendedName>
        <fullName evidence="9">Pycsar effector protein domain-containing protein</fullName>
    </recommendedName>
</protein>
<reference evidence="10 11" key="1">
    <citation type="submission" date="2020-11" db="EMBL/GenBank/DDBJ databases">
        <title>Pedobacter endophytica, an endophytic bacteria isolated form Carex pumila.</title>
        <authorList>
            <person name="Peng Y."/>
            <person name="Jiang L."/>
            <person name="Lee J."/>
        </authorList>
    </citation>
    <scope>NUCLEOTIDE SEQUENCE [LARGE SCALE GENOMIC DNA]</scope>
    <source>
        <strain evidence="10 11">JBR3-12</strain>
    </source>
</reference>
<evidence type="ECO:0000256" key="1">
    <source>
        <dbReference type="ARBA" id="ARBA00004236"/>
    </source>
</evidence>
<sequence>MMLEQEERLHRLFANVSDWLKFAEAKNLGLMTLNAAVVAGLTQINFSQDSRFEKIGFYFFTPLATLSFLCALISLFPILAKIESGSKFQKFLSLISNWITKELHFENIHYYGYLKTLSLSTFEDKFLSKVGSTTPFSEYEKELGVQILYNSRITFLKYQLFKIGATVFLFAFLISIVLYLVLCILPTC</sequence>
<evidence type="ECO:0000256" key="5">
    <source>
        <dbReference type="ARBA" id="ARBA00022989"/>
    </source>
</evidence>
<accession>A0A7U3Q6G1</accession>
<evidence type="ECO:0000313" key="11">
    <source>
        <dbReference type="Proteomes" id="UP000594759"/>
    </source>
</evidence>
<evidence type="ECO:0000256" key="8">
    <source>
        <dbReference type="SAM" id="Phobius"/>
    </source>
</evidence>
<keyword evidence="6" id="KW-0051">Antiviral defense</keyword>
<proteinExistence type="predicted"/>
<evidence type="ECO:0000256" key="7">
    <source>
        <dbReference type="ARBA" id="ARBA00023136"/>
    </source>
</evidence>